<name>A0ABS8HH34_9XANT</name>
<feature type="domain" description="YdbS-like PH" evidence="2">
    <location>
        <begin position="70"/>
        <end position="149"/>
    </location>
</feature>
<keyword evidence="1" id="KW-0472">Membrane</keyword>
<dbReference type="InterPro" id="IPR014529">
    <property type="entry name" value="UCP026631"/>
</dbReference>
<evidence type="ECO:0000313" key="4">
    <source>
        <dbReference type="Proteomes" id="UP001199206"/>
    </source>
</evidence>
<feature type="transmembrane region" description="Helical" evidence="1">
    <location>
        <begin position="229"/>
        <end position="257"/>
    </location>
</feature>
<dbReference type="InterPro" id="IPR005182">
    <property type="entry name" value="YdbS-like_PH"/>
</dbReference>
<comment type="caution">
    <text evidence="3">The sequence shown here is derived from an EMBL/GenBank/DDBJ whole genome shotgun (WGS) entry which is preliminary data.</text>
</comment>
<keyword evidence="4" id="KW-1185">Reference proteome</keyword>
<keyword evidence="1" id="KW-0812">Transmembrane</keyword>
<feature type="transmembrane region" description="Helical" evidence="1">
    <location>
        <begin position="20"/>
        <end position="40"/>
    </location>
</feature>
<feature type="transmembrane region" description="Helical" evidence="1">
    <location>
        <begin position="372"/>
        <end position="399"/>
    </location>
</feature>
<feature type="domain" description="YdbS-like PH" evidence="2">
    <location>
        <begin position="260"/>
        <end position="334"/>
    </location>
</feature>
<sequence>MSALEHPGQDEQRLHPLSWVFVLLQQIRQFLIPLAALVLFGSRDGSRDSADHIATGAVMAVLVAISVLRYFTYRYRIGTDGVAIRSGLLERSRRDIPFARIHNVVVHQSLLHRLAGVAEVRLESAGGHKPEAEMRVLRLDQALALEDLIRRRVQSADAAPVQADDSNTLLRLPMGEVIRLGLIFNRGMVVVAASVGVIYQMIPRHVASNFIEINGEIAYRYVNQVHPGAAVAATLAVLATVAVLLAMRALSVALALAQYHGFHLSESERRLTVERGLLTRIRSSVALRRIQSWTVYEGRLHRLFGRRQLRVDTAVAGTGDTHGSALKELAPIAEPQRCDALLQRLLPGIAWPPPQWQGIATRCWWRLSLPTVLLLLPLVAGLAWQFGSQVAWLLLWLPWSAFKAHRQVQRMGYAVDARYVAVRGGWWTRWWRLAELDKLQALQVQRSPLDRLTGTATLWLDTAGASATGPALRLRFVPLAQAQALQAQLGTALARRRLRW</sequence>
<dbReference type="PANTHER" id="PTHR34473">
    <property type="entry name" value="UPF0699 TRANSMEMBRANE PROTEIN YDBS"/>
    <property type="match status" value="1"/>
</dbReference>
<dbReference type="Proteomes" id="UP001199206">
    <property type="component" value="Unassembled WGS sequence"/>
</dbReference>
<evidence type="ECO:0000313" key="3">
    <source>
        <dbReference type="EMBL" id="MCC4621054.1"/>
    </source>
</evidence>
<dbReference type="PANTHER" id="PTHR34473:SF2">
    <property type="entry name" value="UPF0699 TRANSMEMBRANE PROTEIN YDBT"/>
    <property type="match status" value="1"/>
</dbReference>
<feature type="transmembrane region" description="Helical" evidence="1">
    <location>
        <begin position="52"/>
        <end position="71"/>
    </location>
</feature>
<evidence type="ECO:0000259" key="2">
    <source>
        <dbReference type="Pfam" id="PF03703"/>
    </source>
</evidence>
<protein>
    <submittedName>
        <fullName evidence="3">PH domain-containing protein</fullName>
    </submittedName>
</protein>
<dbReference type="EMBL" id="JAJGQJ010000031">
    <property type="protein sequence ID" value="MCC4621054.1"/>
    <property type="molecule type" value="Genomic_DNA"/>
</dbReference>
<feature type="transmembrane region" description="Helical" evidence="1">
    <location>
        <begin position="180"/>
        <end position="202"/>
    </location>
</feature>
<organism evidence="3 4">
    <name type="scientific">Xanthomonas cassavae CFBP 4642</name>
    <dbReference type="NCBI Taxonomy" id="1219375"/>
    <lineage>
        <taxon>Bacteria</taxon>
        <taxon>Pseudomonadati</taxon>
        <taxon>Pseudomonadota</taxon>
        <taxon>Gammaproteobacteria</taxon>
        <taxon>Lysobacterales</taxon>
        <taxon>Lysobacteraceae</taxon>
        <taxon>Xanthomonas</taxon>
    </lineage>
</organism>
<accession>A0ABS8HH34</accession>
<evidence type="ECO:0000256" key="1">
    <source>
        <dbReference type="SAM" id="Phobius"/>
    </source>
</evidence>
<reference evidence="3 4" key="1">
    <citation type="submission" date="2021-10" db="EMBL/GenBank/DDBJ databases">
        <title>Genome sequencing of Xanthomonas strains from NCPPB.</title>
        <authorList>
            <person name="Hussein R."/>
            <person name="Harrison J."/>
            <person name="Studholme D.J."/>
            <person name="Vicente J."/>
            <person name="Grant M."/>
        </authorList>
    </citation>
    <scope>NUCLEOTIDE SEQUENCE [LARGE SCALE GENOMIC DNA]</scope>
    <source>
        <strain evidence="3 4">NCPPB 101</strain>
    </source>
</reference>
<feature type="domain" description="YdbS-like PH" evidence="2">
    <location>
        <begin position="409"/>
        <end position="489"/>
    </location>
</feature>
<dbReference type="PIRSF" id="PIRSF026631">
    <property type="entry name" value="UCP026631"/>
    <property type="match status" value="1"/>
</dbReference>
<dbReference type="RefSeq" id="WP_029221342.1">
    <property type="nucleotide sequence ID" value="NZ_CAWLZN010000001.1"/>
</dbReference>
<keyword evidence="1" id="KW-1133">Transmembrane helix</keyword>
<proteinExistence type="predicted"/>
<dbReference type="Pfam" id="PF03703">
    <property type="entry name" value="bPH_2"/>
    <property type="match status" value="3"/>
</dbReference>
<gene>
    <name evidence="3" type="ORF">LL965_13495</name>
</gene>